<feature type="domain" description="UspA" evidence="2">
    <location>
        <begin position="1"/>
        <end position="154"/>
    </location>
</feature>
<dbReference type="AlphaFoldDB" id="A0A1Y1RYD4"/>
<gene>
    <name evidence="3" type="ORF">B4O97_08070</name>
</gene>
<sequence>MKTILIAHDFSDLSGPVLRYGSDLAKAWQAKLLLLHTEPPQTGYIYYSPGYTYHGILGFGLDESVRREIEVEQLKNDKHALDLIEKQLKGDGLNVEAVLMTGDPAQAILETAEERGVDMIVVGAHAHGAFYKLLFGCVDSELVRRASCPVLVVPETAVDRGD</sequence>
<reference evidence="3 4" key="1">
    <citation type="submission" date="2017-03" db="EMBL/GenBank/DDBJ databases">
        <title>Draft Genome sequence of Marispirochaeta sp. strain JC444.</title>
        <authorList>
            <person name="Shivani Y."/>
            <person name="Subhash Y."/>
            <person name="Sasikala C."/>
            <person name="Ramana C."/>
        </authorList>
    </citation>
    <scope>NUCLEOTIDE SEQUENCE [LARGE SCALE GENOMIC DNA]</scope>
    <source>
        <strain evidence="3 4">JC444</strain>
    </source>
</reference>
<name>A0A1Y1RYD4_9SPIO</name>
<dbReference type="EMBL" id="MWQY01000008">
    <property type="protein sequence ID" value="ORC35591.1"/>
    <property type="molecule type" value="Genomic_DNA"/>
</dbReference>
<evidence type="ECO:0000256" key="1">
    <source>
        <dbReference type="ARBA" id="ARBA00008791"/>
    </source>
</evidence>
<protein>
    <recommendedName>
        <fullName evidence="2">UspA domain-containing protein</fullName>
    </recommendedName>
</protein>
<dbReference type="Pfam" id="PF00582">
    <property type="entry name" value="Usp"/>
    <property type="match status" value="1"/>
</dbReference>
<dbReference type="PRINTS" id="PR01438">
    <property type="entry name" value="UNVRSLSTRESS"/>
</dbReference>
<dbReference type="CDD" id="cd00293">
    <property type="entry name" value="USP-like"/>
    <property type="match status" value="1"/>
</dbReference>
<dbReference type="PANTHER" id="PTHR46268">
    <property type="entry name" value="STRESS RESPONSE PROTEIN NHAX"/>
    <property type="match status" value="1"/>
</dbReference>
<evidence type="ECO:0000313" key="4">
    <source>
        <dbReference type="Proteomes" id="UP000192343"/>
    </source>
</evidence>
<comment type="similarity">
    <text evidence="1">Belongs to the universal stress protein A family.</text>
</comment>
<dbReference type="Gene3D" id="3.40.50.620">
    <property type="entry name" value="HUPs"/>
    <property type="match status" value="1"/>
</dbReference>
<dbReference type="SUPFAM" id="SSF52402">
    <property type="entry name" value="Adenine nucleotide alpha hydrolases-like"/>
    <property type="match status" value="1"/>
</dbReference>
<proteinExistence type="inferred from homology"/>
<evidence type="ECO:0000313" key="3">
    <source>
        <dbReference type="EMBL" id="ORC35591.1"/>
    </source>
</evidence>
<dbReference type="PANTHER" id="PTHR46268:SF6">
    <property type="entry name" value="UNIVERSAL STRESS PROTEIN UP12"/>
    <property type="match status" value="1"/>
</dbReference>
<dbReference type="RefSeq" id="WP_083049853.1">
    <property type="nucleotide sequence ID" value="NZ_CAXXQO010000003.1"/>
</dbReference>
<comment type="caution">
    <text evidence="3">The sequence shown here is derived from an EMBL/GenBank/DDBJ whole genome shotgun (WGS) entry which is preliminary data.</text>
</comment>
<dbReference type="OrthoDB" id="369721at2"/>
<organism evidence="3 4">
    <name type="scientific">Marispirochaeta aestuarii</name>
    <dbReference type="NCBI Taxonomy" id="1963862"/>
    <lineage>
        <taxon>Bacteria</taxon>
        <taxon>Pseudomonadati</taxon>
        <taxon>Spirochaetota</taxon>
        <taxon>Spirochaetia</taxon>
        <taxon>Spirochaetales</taxon>
        <taxon>Spirochaetaceae</taxon>
        <taxon>Marispirochaeta</taxon>
    </lineage>
</organism>
<accession>A0A1Y1RYD4</accession>
<dbReference type="Proteomes" id="UP000192343">
    <property type="component" value="Unassembled WGS sequence"/>
</dbReference>
<evidence type="ECO:0000259" key="2">
    <source>
        <dbReference type="Pfam" id="PF00582"/>
    </source>
</evidence>
<dbReference type="InterPro" id="IPR006016">
    <property type="entry name" value="UspA"/>
</dbReference>
<dbReference type="InterPro" id="IPR014729">
    <property type="entry name" value="Rossmann-like_a/b/a_fold"/>
</dbReference>
<keyword evidence="4" id="KW-1185">Reference proteome</keyword>
<dbReference type="InterPro" id="IPR006015">
    <property type="entry name" value="Universal_stress_UspA"/>
</dbReference>
<dbReference type="STRING" id="1963862.B4O97_08070"/>